<evidence type="ECO:0000256" key="2">
    <source>
        <dbReference type="ARBA" id="ARBA00022676"/>
    </source>
</evidence>
<evidence type="ECO:0000259" key="6">
    <source>
        <dbReference type="Pfam" id="PF21036"/>
    </source>
</evidence>
<sequence>MRILVAVNPERAVFLYLVPMLWALRTAGHDVRVASTPSLSDTITQAGLTAVPVGRDRGGRAAGRGDADHEADRAGIPAPYDVFTDFDRASWDYLLPSMTEAVRGWHWLTNAPLVAGLTEYARRWEPDLVIWDPFTFAGAVAAKASGAAHARMLFGVDVVGPTRDHFLRRWTEQPPAGRADPFAEWLGGYGRKYGFEFSEDMVTGNFTIDQFPRSLGVEANLDYVRTQYIPYGGAAVVPGWLREPPRRPRVALTMGLSATESFNGYTVGLADLLAALSELDVEVVATVAESEQDKLGTIPDNTRVVSYVPWHALAPTCSVVIHHGGAATLATTARHPVPQLALHYHYDQPFLAGRLAEQGAGLEIHTSKATGDTVRDAVTRLLSEPRFTERAVALRDEMFALPSPNEAVGLVEELTVKHRVR</sequence>
<keyword evidence="2" id="KW-0328">Glycosyltransferase</keyword>
<dbReference type="InterPro" id="IPR048284">
    <property type="entry name" value="EryCIII-like_N"/>
</dbReference>
<accession>A0A4Q7J2M1</accession>
<dbReference type="InterPro" id="IPR002213">
    <property type="entry name" value="UDP_glucos_trans"/>
</dbReference>
<comment type="similarity">
    <text evidence="1">Belongs to the glycosyltransferase 28 family.</text>
</comment>
<feature type="domain" description="Erythromycin biosynthesis protein CIII-like C-terminal" evidence="5">
    <location>
        <begin position="272"/>
        <end position="414"/>
    </location>
</feature>
<dbReference type="GO" id="GO:0016758">
    <property type="term" value="F:hexosyltransferase activity"/>
    <property type="evidence" value="ECO:0007669"/>
    <property type="project" value="UniProtKB-ARBA"/>
</dbReference>
<keyword evidence="3 7" id="KW-0808">Transferase</keyword>
<dbReference type="RefSeq" id="WP_130477971.1">
    <property type="nucleotide sequence ID" value="NZ_SFCC01000013.1"/>
</dbReference>
<dbReference type="InterPro" id="IPR010610">
    <property type="entry name" value="EryCIII-like_C"/>
</dbReference>
<comment type="caution">
    <text evidence="7">The sequence shown here is derived from an EMBL/GenBank/DDBJ whole genome shotgun (WGS) entry which is preliminary data.</text>
</comment>
<dbReference type="AlphaFoldDB" id="A0A4Q7J2M1"/>
<evidence type="ECO:0000256" key="4">
    <source>
        <dbReference type="ARBA" id="ARBA00023194"/>
    </source>
</evidence>
<dbReference type="SUPFAM" id="SSF53756">
    <property type="entry name" value="UDP-Glycosyltransferase/glycogen phosphorylase"/>
    <property type="match status" value="1"/>
</dbReference>
<dbReference type="CDD" id="cd03784">
    <property type="entry name" value="GT1_Gtf-like"/>
    <property type="match status" value="1"/>
</dbReference>
<organism evidence="7 8">
    <name type="scientific">Amycolatopsis suaedae</name>
    <dbReference type="NCBI Taxonomy" id="2510978"/>
    <lineage>
        <taxon>Bacteria</taxon>
        <taxon>Bacillati</taxon>
        <taxon>Actinomycetota</taxon>
        <taxon>Actinomycetes</taxon>
        <taxon>Pseudonocardiales</taxon>
        <taxon>Pseudonocardiaceae</taxon>
        <taxon>Amycolatopsis</taxon>
    </lineage>
</organism>
<keyword evidence="8" id="KW-1185">Reference proteome</keyword>
<dbReference type="Gene3D" id="3.40.50.2000">
    <property type="entry name" value="Glycogen Phosphorylase B"/>
    <property type="match status" value="2"/>
</dbReference>
<gene>
    <name evidence="7" type="ORF">EWH70_25085</name>
</gene>
<feature type="domain" description="Erythromycin biosynthesis protein CIII-like N-terminal" evidence="6">
    <location>
        <begin position="22"/>
        <end position="255"/>
    </location>
</feature>
<dbReference type="OrthoDB" id="5488434at2"/>
<evidence type="ECO:0000256" key="1">
    <source>
        <dbReference type="ARBA" id="ARBA00006962"/>
    </source>
</evidence>
<dbReference type="InterPro" id="IPR030953">
    <property type="entry name" value="Glycosyl_450act"/>
</dbReference>
<evidence type="ECO:0000313" key="7">
    <source>
        <dbReference type="EMBL" id="RZQ61157.1"/>
    </source>
</evidence>
<dbReference type="InterPro" id="IPR050426">
    <property type="entry name" value="Glycosyltransferase_28"/>
</dbReference>
<dbReference type="FunFam" id="3.40.50.2000:FF:000072">
    <property type="entry name" value="Glycosyl transferase"/>
    <property type="match status" value="1"/>
</dbReference>
<evidence type="ECO:0000259" key="5">
    <source>
        <dbReference type="Pfam" id="PF06722"/>
    </source>
</evidence>
<keyword evidence="4" id="KW-0045">Antibiotic biosynthesis</keyword>
<dbReference type="GO" id="GO:0008194">
    <property type="term" value="F:UDP-glycosyltransferase activity"/>
    <property type="evidence" value="ECO:0007669"/>
    <property type="project" value="InterPro"/>
</dbReference>
<evidence type="ECO:0000256" key="3">
    <source>
        <dbReference type="ARBA" id="ARBA00022679"/>
    </source>
</evidence>
<dbReference type="EMBL" id="SFCC01000013">
    <property type="protein sequence ID" value="RZQ61157.1"/>
    <property type="molecule type" value="Genomic_DNA"/>
</dbReference>
<dbReference type="PANTHER" id="PTHR48050:SF13">
    <property type="entry name" value="STEROL 3-BETA-GLUCOSYLTRANSFERASE UGT80A2"/>
    <property type="match status" value="1"/>
</dbReference>
<protein>
    <submittedName>
        <fullName evidence="7">Activator-dependent family glycosyltransferase</fullName>
    </submittedName>
</protein>
<evidence type="ECO:0000313" key="8">
    <source>
        <dbReference type="Proteomes" id="UP000292003"/>
    </source>
</evidence>
<name>A0A4Q7J2M1_9PSEU</name>
<dbReference type="Proteomes" id="UP000292003">
    <property type="component" value="Unassembled WGS sequence"/>
</dbReference>
<dbReference type="GO" id="GO:0017000">
    <property type="term" value="P:antibiotic biosynthetic process"/>
    <property type="evidence" value="ECO:0007669"/>
    <property type="project" value="UniProtKB-KW"/>
</dbReference>
<proteinExistence type="inferred from homology"/>
<dbReference type="Pfam" id="PF06722">
    <property type="entry name" value="EryCIII-like_C"/>
    <property type="match status" value="1"/>
</dbReference>
<dbReference type="PANTHER" id="PTHR48050">
    <property type="entry name" value="STEROL 3-BETA-GLUCOSYLTRANSFERASE"/>
    <property type="match status" value="1"/>
</dbReference>
<dbReference type="NCBIfam" id="TIGR04516">
    <property type="entry name" value="glycosyl_450act"/>
    <property type="match status" value="1"/>
</dbReference>
<dbReference type="Pfam" id="PF21036">
    <property type="entry name" value="EryCIII-like_N"/>
    <property type="match status" value="1"/>
</dbReference>
<reference evidence="7 8" key="1">
    <citation type="submission" date="2019-02" db="EMBL/GenBank/DDBJ databases">
        <title>Draft genome sequence of Amycolatopsis sp. 8-3EHSu isolated from roots of Suaeda maritima.</title>
        <authorList>
            <person name="Duangmal K."/>
            <person name="Chantavorakit T."/>
        </authorList>
    </citation>
    <scope>NUCLEOTIDE SEQUENCE [LARGE SCALE GENOMIC DNA]</scope>
    <source>
        <strain evidence="7 8">8-3EHSu</strain>
    </source>
</reference>